<feature type="region of interest" description="Disordered" evidence="3">
    <location>
        <begin position="260"/>
        <end position="286"/>
    </location>
</feature>
<evidence type="ECO:0000313" key="5">
    <source>
        <dbReference type="EMBL" id="RPB27579.1"/>
    </source>
</evidence>
<gene>
    <name evidence="5" type="ORF">L211DRAFT_779588</name>
</gene>
<evidence type="ECO:0000256" key="2">
    <source>
        <dbReference type="PROSITE-ProRule" id="PRU01288"/>
    </source>
</evidence>
<dbReference type="PROSITE" id="PS51939">
    <property type="entry name" value="XRRM"/>
    <property type="match status" value="1"/>
</dbReference>
<dbReference type="EMBL" id="ML121531">
    <property type="protein sequence ID" value="RPB27579.1"/>
    <property type="molecule type" value="Genomic_DNA"/>
</dbReference>
<dbReference type="InterPro" id="IPR014886">
    <property type="entry name" value="La_xRRM"/>
</dbReference>
<evidence type="ECO:0000256" key="3">
    <source>
        <dbReference type="SAM" id="MobiDB-lite"/>
    </source>
</evidence>
<proteinExistence type="predicted"/>
<dbReference type="Pfam" id="PF19977">
    <property type="entry name" value="xRRM"/>
    <property type="match status" value="1"/>
</dbReference>
<feature type="domain" description="XRRM" evidence="4">
    <location>
        <begin position="289"/>
        <end position="434"/>
    </location>
</feature>
<name>A0A3N4M143_9PEZI</name>
<dbReference type="STRING" id="1051890.A0A3N4M143"/>
<dbReference type="Gene3D" id="3.30.70.330">
    <property type="match status" value="1"/>
</dbReference>
<dbReference type="InterPro" id="IPR045537">
    <property type="entry name" value="Lar7_xRRM"/>
</dbReference>
<accession>A0A3N4M143</accession>
<dbReference type="GO" id="GO:0070034">
    <property type="term" value="F:telomerase RNA binding"/>
    <property type="evidence" value="ECO:0007669"/>
    <property type="project" value="InterPro"/>
</dbReference>
<dbReference type="GO" id="GO:1990904">
    <property type="term" value="C:ribonucleoprotein complex"/>
    <property type="evidence" value="ECO:0007669"/>
    <property type="project" value="UniProtKB-UniRule"/>
</dbReference>
<dbReference type="AlphaFoldDB" id="A0A3N4M143"/>
<dbReference type="GO" id="GO:1904868">
    <property type="term" value="P:telomerase catalytic core complex assembly"/>
    <property type="evidence" value="ECO:0007669"/>
    <property type="project" value="InterPro"/>
</dbReference>
<feature type="compositionally biased region" description="Basic and acidic residues" evidence="3">
    <location>
        <begin position="265"/>
        <end position="282"/>
    </location>
</feature>
<sequence>MFVPRQLAIKKPATHALSNITEPQSTSHEVAAAERPLKRPRLELDTPRKVFNAPNYVPEASLSHEDATEVVMCLELLFSEYFTYHINPQWLPRRMRTVDGYKDYIHLSALLEHHIFKTIKPRPTQKTLVTALQLRPSQILQVSPDGYHLRRRHPVKQNVDNRPKEAWEAMTIYIEPDIRGVSACPGKVARILIENNPSISVEWVESGGTAWAFVIVSENVNEQQLESCEDWPSDWIVMSKAEWRRRDGQYQKLRESAYQQISNPTREHQRQAARHDFGDSKSSKSRQPSYFPGIIIYLNNLHPDSTKPGIQSFLSRSFQRYTIKKLRKTTSSTRKRGFNEVQSSQDFTIDYVDYKPKCGFTTAHVRVKTSEDAELLVRALNKRRRCMKSGDGREGGKKCNVEDDRWVKGEVIRGEREKVYWDVVSNAKGNKKLS</sequence>
<dbReference type="OrthoDB" id="439993at2759"/>
<dbReference type="Proteomes" id="UP000267821">
    <property type="component" value="Unassembled WGS sequence"/>
</dbReference>
<evidence type="ECO:0000313" key="6">
    <source>
        <dbReference type="Proteomes" id="UP000267821"/>
    </source>
</evidence>
<reference evidence="5 6" key="1">
    <citation type="journal article" date="2018" name="Nat. Ecol. Evol.">
        <title>Pezizomycetes genomes reveal the molecular basis of ectomycorrhizal truffle lifestyle.</title>
        <authorList>
            <person name="Murat C."/>
            <person name="Payen T."/>
            <person name="Noel B."/>
            <person name="Kuo A."/>
            <person name="Morin E."/>
            <person name="Chen J."/>
            <person name="Kohler A."/>
            <person name="Krizsan K."/>
            <person name="Balestrini R."/>
            <person name="Da Silva C."/>
            <person name="Montanini B."/>
            <person name="Hainaut M."/>
            <person name="Levati E."/>
            <person name="Barry K.W."/>
            <person name="Belfiori B."/>
            <person name="Cichocki N."/>
            <person name="Clum A."/>
            <person name="Dockter R.B."/>
            <person name="Fauchery L."/>
            <person name="Guy J."/>
            <person name="Iotti M."/>
            <person name="Le Tacon F."/>
            <person name="Lindquist E.A."/>
            <person name="Lipzen A."/>
            <person name="Malagnac F."/>
            <person name="Mello A."/>
            <person name="Molinier V."/>
            <person name="Miyauchi S."/>
            <person name="Poulain J."/>
            <person name="Riccioni C."/>
            <person name="Rubini A."/>
            <person name="Sitrit Y."/>
            <person name="Splivallo R."/>
            <person name="Traeger S."/>
            <person name="Wang M."/>
            <person name="Zifcakova L."/>
            <person name="Wipf D."/>
            <person name="Zambonelli A."/>
            <person name="Paolocci F."/>
            <person name="Nowrousian M."/>
            <person name="Ottonello S."/>
            <person name="Baldrian P."/>
            <person name="Spatafora J.W."/>
            <person name="Henrissat B."/>
            <person name="Nagy L.G."/>
            <person name="Aury J.M."/>
            <person name="Wincker P."/>
            <person name="Grigoriev I.V."/>
            <person name="Bonfante P."/>
            <person name="Martin F.M."/>
        </authorList>
    </citation>
    <scope>NUCLEOTIDE SEQUENCE [LARGE SCALE GENOMIC DNA]</scope>
    <source>
        <strain evidence="5 6">ATCC MYA-4762</strain>
    </source>
</reference>
<evidence type="ECO:0000259" key="4">
    <source>
        <dbReference type="PROSITE" id="PS51939"/>
    </source>
</evidence>
<organism evidence="5 6">
    <name type="scientific">Terfezia boudieri ATCC MYA-4762</name>
    <dbReference type="NCBI Taxonomy" id="1051890"/>
    <lineage>
        <taxon>Eukaryota</taxon>
        <taxon>Fungi</taxon>
        <taxon>Dikarya</taxon>
        <taxon>Ascomycota</taxon>
        <taxon>Pezizomycotina</taxon>
        <taxon>Pezizomycetes</taxon>
        <taxon>Pezizales</taxon>
        <taxon>Pezizaceae</taxon>
        <taxon>Terfezia</taxon>
    </lineage>
</organism>
<keyword evidence="6" id="KW-1185">Reference proteome</keyword>
<dbReference type="InParanoid" id="A0A3N4M143"/>
<keyword evidence="1 2" id="KW-0694">RNA-binding</keyword>
<evidence type="ECO:0000256" key="1">
    <source>
        <dbReference type="ARBA" id="ARBA00022884"/>
    </source>
</evidence>
<dbReference type="InterPro" id="IPR012677">
    <property type="entry name" value="Nucleotide-bd_a/b_plait_sf"/>
</dbReference>
<protein>
    <recommendedName>
        <fullName evidence="4">XRRM domain-containing protein</fullName>
    </recommendedName>
</protein>